<dbReference type="Gene3D" id="1.10.101.10">
    <property type="entry name" value="PGBD-like superfamily/PGBD"/>
    <property type="match status" value="2"/>
</dbReference>
<feature type="chain" id="PRO_5009524423" description="Peptidoglycan binding-like domain-containing protein" evidence="1">
    <location>
        <begin position="32"/>
        <end position="712"/>
    </location>
</feature>
<name>A0A1F6FSI3_9BACT</name>
<accession>A0A1F6FSI3</accession>
<evidence type="ECO:0000259" key="2">
    <source>
        <dbReference type="Pfam" id="PF01471"/>
    </source>
</evidence>
<dbReference type="SUPFAM" id="SSF52266">
    <property type="entry name" value="SGNH hydrolase"/>
    <property type="match status" value="1"/>
</dbReference>
<dbReference type="PANTHER" id="PTHR30383">
    <property type="entry name" value="THIOESTERASE 1/PROTEASE 1/LYSOPHOSPHOLIPASE L1"/>
    <property type="match status" value="1"/>
</dbReference>
<dbReference type="InterPro" id="IPR002477">
    <property type="entry name" value="Peptidoglycan-bd-like"/>
</dbReference>
<sequence length="712" mass="77498">MKKYFTKPKKISYFLLAISLLLAVFPLSSFASSSYTANSDLVIAGPYDTAISGSPANFGNSGNHSSIDILNIGHKYRIRQNGTISAARLYTVDKIGLTAFYITVYRLNGDTFTLIGQSENLVNQLVAGDFATANFSNPITGVREGDYYGIRVESRLAGQFNFYAKTDQTGVSAAYIYDLESSPISSDWTGGTYSLASGSVMPIELYMRAPQAVFIGDSIISGYYTHYSFLHTTEATNIGTTIEKHFGDLTSFTYQNMGIAGQTTAQIEARFTTDAVNLHPRIIIIEGGVNDIEQRVAKSTFIAKWRSMLDAAQASNSITTIMVMKILPWSNGTNEQMQMRDDWNASLVNLAAGYSKAIIVDTSSYIGQFRRGGDTGNYWDIQVAYNKDGVHFTQAGNAKIAQALKDALDTTTPVTADDTEVGLFSVIANDGMDTTTNRIVTLNLNASSDVKKMAISLTGDFNDARKESYSSTKQINLCSKFGGLTKDLTCAAGQYTVYVKFYTQSGKASDVVSTKINLINTSQSTKPVITTTKHLLLGPKNSQVKILQQFLNNNGFPLTNSGEGSIGNETDYFGQLTANALAKFQEANKDKVTGLIGEKGFLGPITNNFINLLITTNHSISAQPVISFSSSIFTSSLYKGEQSEDVRRLQTLLATKSEIYPDGLITGYFGQLTEKAVQTFQLKYGIVNSTFDSGYGIVGPKTRAKLQEVFGN</sequence>
<keyword evidence="1" id="KW-0732">Signal</keyword>
<dbReference type="Pfam" id="PF01471">
    <property type="entry name" value="PG_binding_1"/>
    <property type="match status" value="2"/>
</dbReference>
<feature type="domain" description="SGNH hydrolase-type esterase" evidence="3">
    <location>
        <begin position="214"/>
        <end position="398"/>
    </location>
</feature>
<dbReference type="PANTHER" id="PTHR30383:SF5">
    <property type="entry name" value="SGNH HYDROLASE-TYPE ESTERASE DOMAIN-CONTAINING PROTEIN"/>
    <property type="match status" value="1"/>
</dbReference>
<evidence type="ECO:0000256" key="1">
    <source>
        <dbReference type="SAM" id="SignalP"/>
    </source>
</evidence>
<dbReference type="InterPro" id="IPR036365">
    <property type="entry name" value="PGBD-like_sf"/>
</dbReference>
<evidence type="ECO:0008006" key="6">
    <source>
        <dbReference type="Google" id="ProtNLM"/>
    </source>
</evidence>
<protein>
    <recommendedName>
        <fullName evidence="6">Peptidoglycan binding-like domain-containing protein</fullName>
    </recommendedName>
</protein>
<dbReference type="Gene3D" id="3.40.50.1110">
    <property type="entry name" value="SGNH hydrolase"/>
    <property type="match status" value="1"/>
</dbReference>
<dbReference type="CDD" id="cd00229">
    <property type="entry name" value="SGNH_hydrolase"/>
    <property type="match status" value="1"/>
</dbReference>
<dbReference type="AlphaFoldDB" id="A0A1F6FSI3"/>
<organism evidence="4 5">
    <name type="scientific">Candidatus Kaiserbacteria bacterium RIFOXYD1_FULL_42_15</name>
    <dbReference type="NCBI Taxonomy" id="1798532"/>
    <lineage>
        <taxon>Bacteria</taxon>
        <taxon>Candidatus Kaiseribacteriota</taxon>
    </lineage>
</organism>
<dbReference type="Proteomes" id="UP000179230">
    <property type="component" value="Unassembled WGS sequence"/>
</dbReference>
<dbReference type="InterPro" id="IPR051532">
    <property type="entry name" value="Ester_Hydrolysis_Enzymes"/>
</dbReference>
<proteinExistence type="predicted"/>
<reference evidence="4 5" key="1">
    <citation type="journal article" date="2016" name="Nat. Commun.">
        <title>Thousands of microbial genomes shed light on interconnected biogeochemical processes in an aquifer system.</title>
        <authorList>
            <person name="Anantharaman K."/>
            <person name="Brown C.T."/>
            <person name="Hug L.A."/>
            <person name="Sharon I."/>
            <person name="Castelle C.J."/>
            <person name="Probst A.J."/>
            <person name="Thomas B.C."/>
            <person name="Singh A."/>
            <person name="Wilkins M.J."/>
            <person name="Karaoz U."/>
            <person name="Brodie E.L."/>
            <person name="Williams K.H."/>
            <person name="Hubbard S.S."/>
            <person name="Banfield J.F."/>
        </authorList>
    </citation>
    <scope>NUCLEOTIDE SEQUENCE [LARGE SCALE GENOMIC DNA]</scope>
</reference>
<dbReference type="InterPro" id="IPR036366">
    <property type="entry name" value="PGBDSf"/>
</dbReference>
<dbReference type="InterPro" id="IPR013830">
    <property type="entry name" value="SGNH_hydro"/>
</dbReference>
<dbReference type="EMBL" id="MFMT01000012">
    <property type="protein sequence ID" value="OGG88819.1"/>
    <property type="molecule type" value="Genomic_DNA"/>
</dbReference>
<dbReference type="Pfam" id="PF13472">
    <property type="entry name" value="Lipase_GDSL_2"/>
    <property type="match status" value="1"/>
</dbReference>
<evidence type="ECO:0000313" key="4">
    <source>
        <dbReference type="EMBL" id="OGG88819.1"/>
    </source>
</evidence>
<gene>
    <name evidence="4" type="ORF">A2592_03010</name>
</gene>
<dbReference type="InterPro" id="IPR036514">
    <property type="entry name" value="SGNH_hydro_sf"/>
</dbReference>
<dbReference type="GO" id="GO:0004622">
    <property type="term" value="F:phosphatidylcholine lysophospholipase activity"/>
    <property type="evidence" value="ECO:0007669"/>
    <property type="project" value="TreeGrafter"/>
</dbReference>
<evidence type="ECO:0000259" key="3">
    <source>
        <dbReference type="Pfam" id="PF13472"/>
    </source>
</evidence>
<comment type="caution">
    <text evidence="4">The sequence shown here is derived from an EMBL/GenBank/DDBJ whole genome shotgun (WGS) entry which is preliminary data.</text>
</comment>
<evidence type="ECO:0000313" key="5">
    <source>
        <dbReference type="Proteomes" id="UP000179230"/>
    </source>
</evidence>
<dbReference type="SUPFAM" id="SSF47090">
    <property type="entry name" value="PGBD-like"/>
    <property type="match status" value="2"/>
</dbReference>
<feature type="domain" description="Peptidoglycan binding-like" evidence="2">
    <location>
        <begin position="643"/>
        <end position="706"/>
    </location>
</feature>
<feature type="signal peptide" evidence="1">
    <location>
        <begin position="1"/>
        <end position="31"/>
    </location>
</feature>
<feature type="domain" description="Peptidoglycan binding-like" evidence="2">
    <location>
        <begin position="541"/>
        <end position="598"/>
    </location>
</feature>